<protein>
    <recommendedName>
        <fullName evidence="3">thiazole synthase</fullName>
        <ecNumber evidence="3">2.8.1.10</ecNumber>
    </recommendedName>
</protein>
<dbReference type="Proteomes" id="UP000254817">
    <property type="component" value="Unassembled WGS sequence"/>
</dbReference>
<evidence type="ECO:0000256" key="3">
    <source>
        <dbReference type="ARBA" id="ARBA00011960"/>
    </source>
</evidence>
<dbReference type="UniPathway" id="UPA00060"/>
<evidence type="ECO:0000256" key="4">
    <source>
        <dbReference type="ARBA" id="ARBA00022679"/>
    </source>
</evidence>
<dbReference type="GO" id="GO:0009229">
    <property type="term" value="P:thiamine diphosphate biosynthetic process"/>
    <property type="evidence" value="ECO:0007669"/>
    <property type="project" value="UniProtKB-UniPathway"/>
</dbReference>
<evidence type="ECO:0000256" key="2">
    <source>
        <dbReference type="ARBA" id="ARBA00004948"/>
    </source>
</evidence>
<sequence length="134" mass="14182">MPLGAPIGSNQGLETRAMLEIIIQQATVPVVVDAGIGVPSHAAQALEMGADAVLVNTAIAVADDPVNMAKAFRLAVKSRPAGSSVRTGQPQSFCSCHQPADWISGGIGMKTFSDRWRQLDWDDIRLRINGQNGC</sequence>
<dbReference type="SUPFAM" id="SSF110399">
    <property type="entry name" value="ThiG-like"/>
    <property type="match status" value="1"/>
</dbReference>
<dbReference type="InterPro" id="IPR033983">
    <property type="entry name" value="Thiazole_synthase_ThiG"/>
</dbReference>
<evidence type="ECO:0000313" key="9">
    <source>
        <dbReference type="EMBL" id="STG51814.1"/>
    </source>
</evidence>
<dbReference type="PANTHER" id="PTHR34266:SF2">
    <property type="entry name" value="THIAZOLE SYNTHASE"/>
    <property type="match status" value="1"/>
</dbReference>
<dbReference type="InterPro" id="IPR008867">
    <property type="entry name" value="ThiG"/>
</dbReference>
<dbReference type="AlphaFoldDB" id="A0A376MPB6"/>
<keyword evidence="5" id="KW-0784">Thiamine biosynthesis</keyword>
<keyword evidence="4 9" id="KW-0808">Transferase</keyword>
<dbReference type="GO" id="GO:1990107">
    <property type="term" value="F:thiazole synthase activity"/>
    <property type="evidence" value="ECO:0007669"/>
    <property type="project" value="UniProtKB-EC"/>
</dbReference>
<organism evidence="9 10">
    <name type="scientific">Escherichia coli</name>
    <dbReference type="NCBI Taxonomy" id="562"/>
    <lineage>
        <taxon>Bacteria</taxon>
        <taxon>Pseudomonadati</taxon>
        <taxon>Pseudomonadota</taxon>
        <taxon>Gammaproteobacteria</taxon>
        <taxon>Enterobacterales</taxon>
        <taxon>Enterobacteriaceae</taxon>
        <taxon>Escherichia</taxon>
    </lineage>
</organism>
<evidence type="ECO:0000259" key="8">
    <source>
        <dbReference type="Pfam" id="PF05690"/>
    </source>
</evidence>
<feature type="domain" description="Thiazole synthase ThiG" evidence="8">
    <location>
        <begin position="1"/>
        <end position="78"/>
    </location>
</feature>
<accession>A0A376MPB6</accession>
<comment type="catalytic activity">
    <reaction evidence="7">
        <text>[ThiS sulfur-carrier protein]-C-terminal-Gly-aminoethanethioate + 2-iminoacetate + 1-deoxy-D-xylulose 5-phosphate = [ThiS sulfur-carrier protein]-C-terminal Gly-Gly + 2-[(2R,5Z)-2-carboxy-4-methylthiazol-5(2H)-ylidene]ethyl phosphate + 2 H2O + H(+)</text>
        <dbReference type="Rhea" id="RHEA:26297"/>
        <dbReference type="Rhea" id="RHEA-COMP:12909"/>
        <dbReference type="Rhea" id="RHEA-COMP:19908"/>
        <dbReference type="ChEBI" id="CHEBI:15377"/>
        <dbReference type="ChEBI" id="CHEBI:15378"/>
        <dbReference type="ChEBI" id="CHEBI:57792"/>
        <dbReference type="ChEBI" id="CHEBI:62899"/>
        <dbReference type="ChEBI" id="CHEBI:77846"/>
        <dbReference type="ChEBI" id="CHEBI:90778"/>
        <dbReference type="ChEBI" id="CHEBI:232372"/>
        <dbReference type="EC" id="2.8.1.10"/>
    </reaction>
</comment>
<dbReference type="Pfam" id="PF05690">
    <property type="entry name" value="ThiG"/>
    <property type="match status" value="1"/>
</dbReference>
<evidence type="ECO:0000256" key="7">
    <source>
        <dbReference type="ARBA" id="ARBA00049897"/>
    </source>
</evidence>
<dbReference type="EMBL" id="UGAW01000001">
    <property type="protein sequence ID" value="STG51814.1"/>
    <property type="molecule type" value="Genomic_DNA"/>
</dbReference>
<comment type="function">
    <text evidence="1">Catalyzes the rearrangement of 1-deoxy-D-xylulose 5-phosphate (DXP) to produce the thiazole phosphate moiety of thiamine. Sulfur is provided by the thiocarboxylate moiety of the carrier protein ThiS. In vitro, sulfur can be provided by H(2)S.</text>
</comment>
<dbReference type="EC" id="2.8.1.10" evidence="3"/>
<proteinExistence type="predicted"/>
<evidence type="ECO:0000256" key="1">
    <source>
        <dbReference type="ARBA" id="ARBA00002834"/>
    </source>
</evidence>
<dbReference type="InterPro" id="IPR013785">
    <property type="entry name" value="Aldolase_TIM"/>
</dbReference>
<keyword evidence="6" id="KW-0704">Schiff base</keyword>
<comment type="pathway">
    <text evidence="2">Cofactor biosynthesis; thiamine diphosphate biosynthesis.</text>
</comment>
<dbReference type="Gene3D" id="3.20.20.70">
    <property type="entry name" value="Aldolase class I"/>
    <property type="match status" value="1"/>
</dbReference>
<gene>
    <name evidence="9" type="primary">thiG_1</name>
    <name evidence="9" type="ORF">NCTC11112_02289</name>
</gene>
<evidence type="ECO:0000256" key="6">
    <source>
        <dbReference type="ARBA" id="ARBA00023270"/>
    </source>
</evidence>
<evidence type="ECO:0000313" key="10">
    <source>
        <dbReference type="Proteomes" id="UP000254817"/>
    </source>
</evidence>
<name>A0A376MPB6_ECOLX</name>
<dbReference type="PANTHER" id="PTHR34266">
    <property type="entry name" value="THIAZOLE SYNTHASE"/>
    <property type="match status" value="1"/>
</dbReference>
<evidence type="ECO:0000256" key="5">
    <source>
        <dbReference type="ARBA" id="ARBA00022977"/>
    </source>
</evidence>
<reference evidence="9 10" key="1">
    <citation type="submission" date="2018-06" db="EMBL/GenBank/DDBJ databases">
        <authorList>
            <consortium name="Pathogen Informatics"/>
            <person name="Doyle S."/>
        </authorList>
    </citation>
    <scope>NUCLEOTIDE SEQUENCE [LARGE SCALE GENOMIC DNA]</scope>
    <source>
        <strain evidence="9 10">NCTC11112</strain>
    </source>
</reference>